<accession>A0A9D4TFJ7</accession>
<proteinExistence type="predicted"/>
<sequence length="204" mass="21841">MAASQQPLLPVQHGSPAQPGLGVRRPNHASPAKELVLAVQHGDVEGALRVASWACVRSPLLLFTILVFLVGALGLASWLLPQHPLTSVLRQASRRQGGPRQRTFLEELTREEQQQLIAAAKHTPAARHQSHHKAARSREEMLDALIFPRARGGAQEAAAVSELVGEMEPPSKDGGAAANASDGHGQVFNIHEVAKVPPLFGEHP</sequence>
<evidence type="ECO:0008006" key="5">
    <source>
        <dbReference type="Google" id="ProtNLM"/>
    </source>
</evidence>
<comment type="caution">
    <text evidence="3">The sequence shown here is derived from an EMBL/GenBank/DDBJ whole genome shotgun (WGS) entry which is preliminary data.</text>
</comment>
<dbReference type="Proteomes" id="UP001055712">
    <property type="component" value="Unassembled WGS sequence"/>
</dbReference>
<reference evidence="3" key="2">
    <citation type="submission" date="2020-11" db="EMBL/GenBank/DDBJ databases">
        <authorList>
            <person name="Cecchin M."/>
            <person name="Marcolungo L."/>
            <person name="Rossato M."/>
            <person name="Girolomoni L."/>
            <person name="Cosentino E."/>
            <person name="Cuine S."/>
            <person name="Li-Beisson Y."/>
            <person name="Delledonne M."/>
            <person name="Ballottari M."/>
        </authorList>
    </citation>
    <scope>NUCLEOTIDE SEQUENCE</scope>
    <source>
        <strain evidence="3">211/11P</strain>
        <tissue evidence="3">Whole cell</tissue>
    </source>
</reference>
<protein>
    <recommendedName>
        <fullName evidence="5">Transmembrane protein</fullName>
    </recommendedName>
</protein>
<dbReference type="EMBL" id="SIDB01000013">
    <property type="protein sequence ID" value="KAI3424244.1"/>
    <property type="molecule type" value="Genomic_DNA"/>
</dbReference>
<evidence type="ECO:0000313" key="4">
    <source>
        <dbReference type="Proteomes" id="UP001055712"/>
    </source>
</evidence>
<keyword evidence="2" id="KW-1133">Transmembrane helix</keyword>
<keyword evidence="4" id="KW-1185">Reference proteome</keyword>
<name>A0A9D4TFJ7_CHLVU</name>
<evidence type="ECO:0000256" key="1">
    <source>
        <dbReference type="SAM" id="MobiDB-lite"/>
    </source>
</evidence>
<reference evidence="3" key="1">
    <citation type="journal article" date="2019" name="Plant J.">
        <title>Chlorella vulgaris genome assembly and annotation reveals the molecular basis for metabolic acclimation to high light conditions.</title>
        <authorList>
            <person name="Cecchin M."/>
            <person name="Marcolungo L."/>
            <person name="Rossato M."/>
            <person name="Girolomoni L."/>
            <person name="Cosentino E."/>
            <person name="Cuine S."/>
            <person name="Li-Beisson Y."/>
            <person name="Delledonne M."/>
            <person name="Ballottari M."/>
        </authorList>
    </citation>
    <scope>NUCLEOTIDE SEQUENCE</scope>
    <source>
        <strain evidence="3">211/11P</strain>
    </source>
</reference>
<evidence type="ECO:0000256" key="2">
    <source>
        <dbReference type="SAM" id="Phobius"/>
    </source>
</evidence>
<organism evidence="3 4">
    <name type="scientific">Chlorella vulgaris</name>
    <name type="common">Green alga</name>
    <dbReference type="NCBI Taxonomy" id="3077"/>
    <lineage>
        <taxon>Eukaryota</taxon>
        <taxon>Viridiplantae</taxon>
        <taxon>Chlorophyta</taxon>
        <taxon>core chlorophytes</taxon>
        <taxon>Trebouxiophyceae</taxon>
        <taxon>Chlorellales</taxon>
        <taxon>Chlorellaceae</taxon>
        <taxon>Chlorella clade</taxon>
        <taxon>Chlorella</taxon>
    </lineage>
</organism>
<gene>
    <name evidence="3" type="ORF">D9Q98_009600</name>
</gene>
<feature type="region of interest" description="Disordered" evidence="1">
    <location>
        <begin position="163"/>
        <end position="182"/>
    </location>
</feature>
<keyword evidence="2" id="KW-0472">Membrane</keyword>
<feature type="transmembrane region" description="Helical" evidence="2">
    <location>
        <begin position="60"/>
        <end position="80"/>
    </location>
</feature>
<feature type="region of interest" description="Disordered" evidence="1">
    <location>
        <begin position="1"/>
        <end position="27"/>
    </location>
</feature>
<dbReference type="AlphaFoldDB" id="A0A9D4TFJ7"/>
<keyword evidence="2" id="KW-0812">Transmembrane</keyword>
<evidence type="ECO:0000313" key="3">
    <source>
        <dbReference type="EMBL" id="KAI3424244.1"/>
    </source>
</evidence>